<protein>
    <recommendedName>
        <fullName evidence="5">Heat shock 70 kDa protein 14</fullName>
    </recommendedName>
</protein>
<dbReference type="GO" id="GO:0030968">
    <property type="term" value="P:endoplasmic reticulum unfolded protein response"/>
    <property type="evidence" value="ECO:0007669"/>
    <property type="project" value="TreeGrafter"/>
</dbReference>
<reference evidence="4" key="2">
    <citation type="journal article" date="2018" name="Environ. Sci. Technol.">
        <title>The Toxicogenome of Hyalella azteca: A Model for Sediment Ecotoxicology and Evolutionary Toxicology.</title>
        <authorList>
            <person name="Poynton H.C."/>
            <person name="Hasenbein S."/>
            <person name="Benoit J.B."/>
            <person name="Sepulveda M.S."/>
            <person name="Poelchau M.F."/>
            <person name="Hughes D.S.T."/>
            <person name="Murali S.C."/>
            <person name="Chen S."/>
            <person name="Glastad K.M."/>
            <person name="Goodisman M.A.D."/>
            <person name="Werren J.H."/>
            <person name="Vineis J.H."/>
            <person name="Bowen J.L."/>
            <person name="Friedrich M."/>
            <person name="Jones J."/>
            <person name="Robertson H.M."/>
            <person name="Feyereisen R."/>
            <person name="Mechler-Hickson A."/>
            <person name="Mathers N."/>
            <person name="Lee C.E."/>
            <person name="Colbourne J.K."/>
            <person name="Biales A."/>
            <person name="Johnston J.S."/>
            <person name="Wellborn G.A."/>
            <person name="Rosendale A.J."/>
            <person name="Cridge A.G."/>
            <person name="Munoz-Torres M.C."/>
            <person name="Bain P.A."/>
            <person name="Manny A.R."/>
            <person name="Major K.M."/>
            <person name="Lambert F.N."/>
            <person name="Vulpe C.D."/>
            <person name="Tuck P."/>
            <person name="Blalock B.J."/>
            <person name="Lin Y.Y."/>
            <person name="Smith M.E."/>
            <person name="Ochoa-Acuna H."/>
            <person name="Chen M.M."/>
            <person name="Childers C.P."/>
            <person name="Qu J."/>
            <person name="Dugan S."/>
            <person name="Lee S.L."/>
            <person name="Chao H."/>
            <person name="Dinh H."/>
            <person name="Han Y."/>
            <person name="Doddapaneni H."/>
            <person name="Worley K.C."/>
            <person name="Muzny D.M."/>
            <person name="Gibbs R.A."/>
            <person name="Richards S."/>
        </authorList>
    </citation>
    <scope>NUCLEOTIDE SEQUENCE</scope>
    <source>
        <strain evidence="4">HAZT.00-mixed</strain>
        <tissue evidence="4">Whole organism</tissue>
    </source>
</reference>
<dbReference type="GO" id="GO:0005524">
    <property type="term" value="F:ATP binding"/>
    <property type="evidence" value="ECO:0007669"/>
    <property type="project" value="UniProtKB-KW"/>
</dbReference>
<dbReference type="PROSITE" id="PS01036">
    <property type="entry name" value="HSP70_3"/>
    <property type="match status" value="1"/>
</dbReference>
<dbReference type="GO" id="GO:0140662">
    <property type="term" value="F:ATP-dependent protein folding chaperone"/>
    <property type="evidence" value="ECO:0007669"/>
    <property type="project" value="InterPro"/>
</dbReference>
<name>A0A6A0GSU4_HYAAZ</name>
<evidence type="ECO:0000256" key="2">
    <source>
        <dbReference type="ARBA" id="ARBA00022741"/>
    </source>
</evidence>
<dbReference type="SUPFAM" id="SSF53067">
    <property type="entry name" value="Actin-like ATPase domain"/>
    <property type="match status" value="2"/>
</dbReference>
<dbReference type="OrthoDB" id="6436504at2759"/>
<dbReference type="Gene3D" id="3.30.420.40">
    <property type="match status" value="2"/>
</dbReference>
<dbReference type="Pfam" id="PF00012">
    <property type="entry name" value="HSP70"/>
    <property type="match status" value="2"/>
</dbReference>
<evidence type="ECO:0008006" key="5">
    <source>
        <dbReference type="Google" id="ProtNLM"/>
    </source>
</evidence>
<keyword evidence="3" id="KW-0067">ATP-binding</keyword>
<reference evidence="4" key="1">
    <citation type="submission" date="2014-08" db="EMBL/GenBank/DDBJ databases">
        <authorList>
            <person name="Murali S."/>
            <person name="Richards S."/>
            <person name="Bandaranaike D."/>
            <person name="Bellair M."/>
            <person name="Blankenburg K."/>
            <person name="Chao H."/>
            <person name="Dinh H."/>
            <person name="Doddapaneni H."/>
            <person name="Dugan-Rocha S."/>
            <person name="Elkadiri S."/>
            <person name="Gnanaolivu R."/>
            <person name="Hughes D."/>
            <person name="Lee S."/>
            <person name="Li M."/>
            <person name="Ming W."/>
            <person name="Munidasa M."/>
            <person name="Muniz J."/>
            <person name="Nguyen L."/>
            <person name="Osuji N."/>
            <person name="Pu L.-L."/>
            <person name="Puazo M."/>
            <person name="Skinner E."/>
            <person name="Qu C."/>
            <person name="Quiroz J."/>
            <person name="Raj R."/>
            <person name="Weissenberger G."/>
            <person name="Xin Y."/>
            <person name="Zou X."/>
            <person name="Han Y."/>
            <person name="Worley K."/>
            <person name="Muzny D."/>
            <person name="Gibbs R."/>
        </authorList>
    </citation>
    <scope>NUCLEOTIDE SEQUENCE</scope>
    <source>
        <strain evidence="4">HAZT.00-mixed</strain>
        <tissue evidence="4">Whole organism</tissue>
    </source>
</reference>
<dbReference type="AlphaFoldDB" id="A0A6A0GSU4"/>
<dbReference type="PANTHER" id="PTHR45639">
    <property type="entry name" value="HSC70CB, ISOFORM G-RELATED"/>
    <property type="match status" value="1"/>
</dbReference>
<dbReference type="InterPro" id="IPR018181">
    <property type="entry name" value="Heat_shock_70_CS"/>
</dbReference>
<sequence>MMPPVDSAPPPEERGRPKPVVIGINFGTSKCCVVAVRDGRVDVLENKLGQRTTPSCVAFNSQQRLVGSDDLDQAVENGANTVHAVKRLLGRTYDEVKDFSSSCQFQPMRKSPKFEYVVHYKNHDQKLRPVQVAAMLLGKMKDIAESSLGCPVDRAVISVPASFGNSQRLAVKYAAQVAGLEVLRLINETTAAGVAFADNRTVKTPAVIAVVDFGDGKLKSLTKDEIDKVVLVGGSTRVPLVRAVLEEYFSPGKLDQTVNQEEAVAHGAPPYRLLPSMGVQLWAPLQIYRILPPKFATWVGFFAQPI</sequence>
<evidence type="ECO:0000256" key="1">
    <source>
        <dbReference type="ARBA" id="ARBA00007381"/>
    </source>
</evidence>
<evidence type="ECO:0000313" key="4">
    <source>
        <dbReference type="EMBL" id="KAA0187086.1"/>
    </source>
</evidence>
<proteinExistence type="inferred from homology"/>
<comment type="similarity">
    <text evidence="1">Belongs to the heat shock protein 70 family.</text>
</comment>
<dbReference type="EMBL" id="JQDR03015159">
    <property type="protein sequence ID" value="KAA0187086.1"/>
    <property type="molecule type" value="Genomic_DNA"/>
</dbReference>
<reference evidence="4" key="3">
    <citation type="submission" date="2019-06" db="EMBL/GenBank/DDBJ databases">
        <authorList>
            <person name="Poynton C."/>
            <person name="Hasenbein S."/>
            <person name="Benoit J.B."/>
            <person name="Sepulveda M.S."/>
            <person name="Poelchau M.F."/>
            <person name="Murali S.C."/>
            <person name="Chen S."/>
            <person name="Glastad K.M."/>
            <person name="Werren J.H."/>
            <person name="Vineis J.H."/>
            <person name="Bowen J.L."/>
            <person name="Friedrich M."/>
            <person name="Jones J."/>
            <person name="Robertson H.M."/>
            <person name="Feyereisen R."/>
            <person name="Mechler-Hickson A."/>
            <person name="Mathers N."/>
            <person name="Lee C.E."/>
            <person name="Colbourne J.K."/>
            <person name="Biales A."/>
            <person name="Johnston J.S."/>
            <person name="Wellborn G.A."/>
            <person name="Rosendale A.J."/>
            <person name="Cridge A.G."/>
            <person name="Munoz-Torres M.C."/>
            <person name="Bain P.A."/>
            <person name="Manny A.R."/>
            <person name="Major K.M."/>
            <person name="Lambert F.N."/>
            <person name="Vulpe C.D."/>
            <person name="Tuck P."/>
            <person name="Blalock B.J."/>
            <person name="Lin Y.-Y."/>
            <person name="Smith M.E."/>
            <person name="Ochoa-Acuna H."/>
            <person name="Chen M.-J.M."/>
            <person name="Childers C.P."/>
            <person name="Qu J."/>
            <person name="Dugan S."/>
            <person name="Lee S.L."/>
            <person name="Chao H."/>
            <person name="Dinh H."/>
            <person name="Han Y."/>
            <person name="Doddapaneni H."/>
            <person name="Worley K.C."/>
            <person name="Muzny D.M."/>
            <person name="Gibbs R.A."/>
            <person name="Richards S."/>
        </authorList>
    </citation>
    <scope>NUCLEOTIDE SEQUENCE</scope>
    <source>
        <strain evidence="4">HAZT.00-mixed</strain>
        <tissue evidence="4">Whole organism</tissue>
    </source>
</reference>
<dbReference type="Proteomes" id="UP000711488">
    <property type="component" value="Unassembled WGS sequence"/>
</dbReference>
<evidence type="ECO:0000256" key="3">
    <source>
        <dbReference type="ARBA" id="ARBA00022840"/>
    </source>
</evidence>
<organism evidence="4">
    <name type="scientific">Hyalella azteca</name>
    <name type="common">Amphipod</name>
    <dbReference type="NCBI Taxonomy" id="294128"/>
    <lineage>
        <taxon>Eukaryota</taxon>
        <taxon>Metazoa</taxon>
        <taxon>Ecdysozoa</taxon>
        <taxon>Arthropoda</taxon>
        <taxon>Crustacea</taxon>
        <taxon>Multicrustacea</taxon>
        <taxon>Malacostraca</taxon>
        <taxon>Eumalacostraca</taxon>
        <taxon>Peracarida</taxon>
        <taxon>Amphipoda</taxon>
        <taxon>Senticaudata</taxon>
        <taxon>Talitrida</taxon>
        <taxon>Talitroidea</taxon>
        <taxon>Hyalellidae</taxon>
        <taxon>Hyalella</taxon>
    </lineage>
</organism>
<accession>A0A6A0GSU4</accession>
<dbReference type="PRINTS" id="PR00301">
    <property type="entry name" value="HEATSHOCK70"/>
</dbReference>
<dbReference type="InterPro" id="IPR043129">
    <property type="entry name" value="ATPase_NBD"/>
</dbReference>
<dbReference type="InterPro" id="IPR013126">
    <property type="entry name" value="Hsp_70_fam"/>
</dbReference>
<dbReference type="GO" id="GO:0034663">
    <property type="term" value="C:endoplasmic reticulum chaperone complex"/>
    <property type="evidence" value="ECO:0007669"/>
    <property type="project" value="TreeGrafter"/>
</dbReference>
<comment type="caution">
    <text evidence="4">The sequence shown here is derived from an EMBL/GenBank/DDBJ whole genome shotgun (WGS) entry which is preliminary data.</text>
</comment>
<keyword evidence="2" id="KW-0547">Nucleotide-binding</keyword>
<gene>
    <name evidence="4" type="ORF">HAZT_HAZT004021</name>
</gene>